<keyword evidence="2" id="KW-1185">Reference proteome</keyword>
<dbReference type="OrthoDB" id="354304at2759"/>
<accession>A0A835HAD5</accession>
<organism evidence="1 2">
    <name type="scientific">Coptis chinensis</name>
    <dbReference type="NCBI Taxonomy" id="261450"/>
    <lineage>
        <taxon>Eukaryota</taxon>
        <taxon>Viridiplantae</taxon>
        <taxon>Streptophyta</taxon>
        <taxon>Embryophyta</taxon>
        <taxon>Tracheophyta</taxon>
        <taxon>Spermatophyta</taxon>
        <taxon>Magnoliopsida</taxon>
        <taxon>Ranunculales</taxon>
        <taxon>Ranunculaceae</taxon>
        <taxon>Coptidoideae</taxon>
        <taxon>Coptis</taxon>
    </lineage>
</organism>
<dbReference type="Gene3D" id="3.40.50.1240">
    <property type="entry name" value="Phosphoglycerate mutase-like"/>
    <property type="match status" value="1"/>
</dbReference>
<evidence type="ECO:0000313" key="1">
    <source>
        <dbReference type="EMBL" id="KAF9595664.1"/>
    </source>
</evidence>
<dbReference type="SUPFAM" id="SSF53254">
    <property type="entry name" value="Phosphoglycerate mutase-like"/>
    <property type="match status" value="1"/>
</dbReference>
<sequence>MSDFVFFWRRRISWVDGEMKGVDRLCPQCGYSTCGCERVVVVTHGGVLRAIYMSVTREPTAGKIMNGSVNVLHLSDKKWAFNSWSDSHCVARSWHKQMGVQAIEYSNHVSHINAVGSSNTVAPAESSPTIYVQGHPYSHPSELID</sequence>
<evidence type="ECO:0000313" key="2">
    <source>
        <dbReference type="Proteomes" id="UP000631114"/>
    </source>
</evidence>
<dbReference type="Pfam" id="PF00300">
    <property type="entry name" value="His_Phos_1"/>
    <property type="match status" value="1"/>
</dbReference>
<dbReference type="AlphaFoldDB" id="A0A835HAD5"/>
<dbReference type="EMBL" id="JADFTS010000007">
    <property type="protein sequence ID" value="KAF9595664.1"/>
    <property type="molecule type" value="Genomic_DNA"/>
</dbReference>
<reference evidence="1 2" key="1">
    <citation type="submission" date="2020-10" db="EMBL/GenBank/DDBJ databases">
        <title>The Coptis chinensis genome and diversification of protoberbering-type alkaloids.</title>
        <authorList>
            <person name="Wang B."/>
            <person name="Shu S."/>
            <person name="Song C."/>
            <person name="Liu Y."/>
        </authorList>
    </citation>
    <scope>NUCLEOTIDE SEQUENCE [LARGE SCALE GENOMIC DNA]</scope>
    <source>
        <strain evidence="1">HL-2020</strain>
        <tissue evidence="1">Leaf</tissue>
    </source>
</reference>
<protein>
    <submittedName>
        <fullName evidence="1">Uncharacterized protein</fullName>
    </submittedName>
</protein>
<dbReference type="InterPro" id="IPR029033">
    <property type="entry name" value="His_PPase_superfam"/>
</dbReference>
<comment type="caution">
    <text evidence="1">The sequence shown here is derived from an EMBL/GenBank/DDBJ whole genome shotgun (WGS) entry which is preliminary data.</text>
</comment>
<dbReference type="InterPro" id="IPR013078">
    <property type="entry name" value="His_Pase_superF_clade-1"/>
</dbReference>
<proteinExistence type="predicted"/>
<name>A0A835HAD5_9MAGN</name>
<gene>
    <name evidence="1" type="ORF">IFM89_001565</name>
</gene>
<dbReference type="Proteomes" id="UP000631114">
    <property type="component" value="Unassembled WGS sequence"/>
</dbReference>